<organism evidence="2 3">
    <name type="scientific">Acetitomaculum ruminis DSM 5522</name>
    <dbReference type="NCBI Taxonomy" id="1120918"/>
    <lineage>
        <taxon>Bacteria</taxon>
        <taxon>Bacillati</taxon>
        <taxon>Bacillota</taxon>
        <taxon>Clostridia</taxon>
        <taxon>Lachnospirales</taxon>
        <taxon>Lachnospiraceae</taxon>
        <taxon>Acetitomaculum</taxon>
    </lineage>
</organism>
<gene>
    <name evidence="2" type="ORF">SAMN05216249_10190</name>
</gene>
<dbReference type="AlphaFoldDB" id="A0A1I0V0H1"/>
<proteinExistence type="predicted"/>
<keyword evidence="1" id="KW-0812">Transmembrane</keyword>
<keyword evidence="1" id="KW-0472">Membrane</keyword>
<evidence type="ECO:0000313" key="2">
    <source>
        <dbReference type="EMBL" id="SFA69839.1"/>
    </source>
</evidence>
<reference evidence="2 3" key="1">
    <citation type="submission" date="2016-10" db="EMBL/GenBank/DDBJ databases">
        <authorList>
            <person name="de Groot N.N."/>
        </authorList>
    </citation>
    <scope>NUCLEOTIDE SEQUENCE [LARGE SCALE GENOMIC DNA]</scope>
    <source>
        <strain evidence="2 3">DSM 5522</strain>
    </source>
</reference>
<protein>
    <submittedName>
        <fullName evidence="2">Uncharacterized protein</fullName>
    </submittedName>
</protein>
<sequence length="59" mass="7034">MIRKVFGFIIFIILIVFIIKGYFEFKGSSRFVDHYINECYSVTEIDLHKMIQAVHRGCF</sequence>
<feature type="transmembrane region" description="Helical" evidence="1">
    <location>
        <begin position="6"/>
        <end position="23"/>
    </location>
</feature>
<dbReference type="EMBL" id="FOJY01000001">
    <property type="protein sequence ID" value="SFA69839.1"/>
    <property type="molecule type" value="Genomic_DNA"/>
</dbReference>
<dbReference type="Proteomes" id="UP000198838">
    <property type="component" value="Unassembled WGS sequence"/>
</dbReference>
<evidence type="ECO:0000256" key="1">
    <source>
        <dbReference type="SAM" id="Phobius"/>
    </source>
</evidence>
<evidence type="ECO:0000313" key="3">
    <source>
        <dbReference type="Proteomes" id="UP000198838"/>
    </source>
</evidence>
<keyword evidence="1" id="KW-1133">Transmembrane helix</keyword>
<accession>A0A1I0V0H1</accession>
<dbReference type="STRING" id="1120918.SAMN05216249_10190"/>
<keyword evidence="3" id="KW-1185">Reference proteome</keyword>
<name>A0A1I0V0H1_9FIRM</name>
<dbReference type="RefSeq" id="WP_092869813.1">
    <property type="nucleotide sequence ID" value="NZ_FOJY01000001.1"/>
</dbReference>